<dbReference type="InterPro" id="IPR012444">
    <property type="entry name" value="DUF1647"/>
</dbReference>
<keyword evidence="1" id="KW-0812">Transmembrane</keyword>
<dbReference type="Pfam" id="PF07801">
    <property type="entry name" value="DUF1647"/>
    <property type="match status" value="1"/>
</dbReference>
<evidence type="ECO:0000256" key="1">
    <source>
        <dbReference type="SAM" id="Phobius"/>
    </source>
</evidence>
<organism evidence="2 3">
    <name type="scientific">Elysia crispata</name>
    <name type="common">lettuce slug</name>
    <dbReference type="NCBI Taxonomy" id="231223"/>
    <lineage>
        <taxon>Eukaryota</taxon>
        <taxon>Metazoa</taxon>
        <taxon>Spiralia</taxon>
        <taxon>Lophotrochozoa</taxon>
        <taxon>Mollusca</taxon>
        <taxon>Gastropoda</taxon>
        <taxon>Heterobranchia</taxon>
        <taxon>Euthyneura</taxon>
        <taxon>Panpulmonata</taxon>
        <taxon>Sacoglossa</taxon>
        <taxon>Placobranchoidea</taxon>
        <taxon>Plakobranchidae</taxon>
        <taxon>Elysia</taxon>
    </lineage>
</organism>
<keyword evidence="3" id="KW-1185">Reference proteome</keyword>
<evidence type="ECO:0000313" key="3">
    <source>
        <dbReference type="Proteomes" id="UP001283361"/>
    </source>
</evidence>
<gene>
    <name evidence="2" type="ORF">RRG08_009216</name>
</gene>
<reference evidence="2" key="1">
    <citation type="journal article" date="2023" name="G3 (Bethesda)">
        <title>A reference genome for the long-term kleptoplast-retaining sea slug Elysia crispata morphotype clarki.</title>
        <authorList>
            <person name="Eastman K.E."/>
            <person name="Pendleton A.L."/>
            <person name="Shaikh M.A."/>
            <person name="Suttiyut T."/>
            <person name="Ogas R."/>
            <person name="Tomko P."/>
            <person name="Gavelis G."/>
            <person name="Widhalm J.R."/>
            <person name="Wisecaver J.H."/>
        </authorList>
    </citation>
    <scope>NUCLEOTIDE SEQUENCE</scope>
    <source>
        <strain evidence="2">ECLA1</strain>
    </source>
</reference>
<dbReference type="EMBL" id="JAWDGP010005842">
    <property type="protein sequence ID" value="KAK3750959.1"/>
    <property type="molecule type" value="Genomic_DNA"/>
</dbReference>
<keyword evidence="1" id="KW-1133">Transmembrane helix</keyword>
<protein>
    <submittedName>
        <fullName evidence="2">Uncharacterized protein</fullName>
    </submittedName>
</protein>
<proteinExistence type="predicted"/>
<comment type="caution">
    <text evidence="2">The sequence shown here is derived from an EMBL/GenBank/DDBJ whole genome shotgun (WGS) entry which is preliminary data.</text>
</comment>
<keyword evidence="1" id="KW-0472">Membrane</keyword>
<dbReference type="PANTHER" id="PTHR31389:SF4">
    <property type="entry name" value="LD39211P"/>
    <property type="match status" value="1"/>
</dbReference>
<dbReference type="AlphaFoldDB" id="A0AAE0YLZ5"/>
<accession>A0AAE0YLZ5</accession>
<feature type="transmembrane region" description="Helical" evidence="1">
    <location>
        <begin position="49"/>
        <end position="74"/>
    </location>
</feature>
<evidence type="ECO:0000313" key="2">
    <source>
        <dbReference type="EMBL" id="KAK3750959.1"/>
    </source>
</evidence>
<sequence length="480" mass="55719">MRFRFSVRVCVCVCLYGGERYEGLARENPVSNLTPYSMVKSWTVMMRCPIHFCLPQCKVVLLVVAIAFLGYTLFENGKRSNQLNILANQSYDSYDALGSLPHQDNKKDRLQRLRNDETWSSHKVPIPSLRLLTSDLRKKLKMLQPEKEIVNMTTACNDYNIDYQDICADDVCPQKILPESLKGRIEQLAFRPNLQVPKMYREVLAEMAAAIPGYYDVIMVSALSSNHYMEAQAMFKDLHEKVLPVLKNFTFVVYDLGLKAAERDQVRTYCRCTFLPFPFEKFPEYFQTLKCFAWKVTVIRAMYERANLVMWTDTSIRYTNPEILLKFMERARERGIQQRLQPFHTPNPYHTLTQMFGYFGDSPCAHMAFHQVETGFGLYHKEPLVQHVVLDPWYGCAVHAACICPVEQKSVQICPDVRGSTKIGVCMRNEQSAISLILAKVFREKYRAIVVRVGSFQKAMREQKYPYFKELRQKKAQISE</sequence>
<dbReference type="PANTHER" id="PTHR31389">
    <property type="entry name" value="LD39211P"/>
    <property type="match status" value="1"/>
</dbReference>
<dbReference type="Proteomes" id="UP001283361">
    <property type="component" value="Unassembled WGS sequence"/>
</dbReference>
<name>A0AAE0YLZ5_9GAST</name>